<dbReference type="FunFam" id="1.10.10.60:FF:000141">
    <property type="entry name" value="TetR family transcriptional regulator"/>
    <property type="match status" value="1"/>
</dbReference>
<reference evidence="6 8" key="1">
    <citation type="submission" date="2012-10" db="EMBL/GenBank/DDBJ databases">
        <title>Genome assembly of Amycolatopsis azurea DSM 43854.</title>
        <authorList>
            <person name="Khatri I."/>
            <person name="Kaur I."/>
            <person name="Subramanian S."/>
            <person name="Mayilraj S."/>
        </authorList>
    </citation>
    <scope>NUCLEOTIDE SEQUENCE [LARGE SCALE GENOMIC DNA]</scope>
    <source>
        <strain evidence="6 8">DSM 43854</strain>
    </source>
</reference>
<dbReference type="Proteomes" id="UP000188551">
    <property type="component" value="Unassembled WGS sequence"/>
</dbReference>
<evidence type="ECO:0000313" key="7">
    <source>
        <dbReference type="EMBL" id="OOC01876.1"/>
    </source>
</evidence>
<evidence type="ECO:0000313" key="8">
    <source>
        <dbReference type="Proteomes" id="UP000014137"/>
    </source>
</evidence>
<dbReference type="InterPro" id="IPR023772">
    <property type="entry name" value="DNA-bd_HTH_TetR-type_CS"/>
</dbReference>
<dbReference type="Pfam" id="PF14246">
    <property type="entry name" value="TetR_C_7"/>
    <property type="match status" value="1"/>
</dbReference>
<accession>M2P2D0</accession>
<evidence type="ECO:0000313" key="9">
    <source>
        <dbReference type="Proteomes" id="UP000188551"/>
    </source>
</evidence>
<dbReference type="SUPFAM" id="SSF48498">
    <property type="entry name" value="Tetracyclin repressor-like, C-terminal domain"/>
    <property type="match status" value="1"/>
</dbReference>
<evidence type="ECO:0000313" key="6">
    <source>
        <dbReference type="EMBL" id="EMD29294.1"/>
    </source>
</evidence>
<dbReference type="Gene3D" id="1.10.10.60">
    <property type="entry name" value="Homeodomain-like"/>
    <property type="match status" value="1"/>
</dbReference>
<dbReference type="GO" id="GO:0045892">
    <property type="term" value="P:negative regulation of DNA-templated transcription"/>
    <property type="evidence" value="ECO:0007669"/>
    <property type="project" value="UniProtKB-ARBA"/>
</dbReference>
<feature type="domain" description="HTH tetR-type" evidence="5">
    <location>
        <begin position="11"/>
        <end position="71"/>
    </location>
</feature>
<dbReference type="PANTHER" id="PTHR30055:SF146">
    <property type="entry name" value="HTH-TYPE TRANSCRIPTIONAL DUAL REGULATOR CECR"/>
    <property type="match status" value="1"/>
</dbReference>
<evidence type="ECO:0000256" key="3">
    <source>
        <dbReference type="ARBA" id="ARBA00023163"/>
    </source>
</evidence>
<dbReference type="GO" id="GO:0000976">
    <property type="term" value="F:transcription cis-regulatory region binding"/>
    <property type="evidence" value="ECO:0007669"/>
    <property type="project" value="TreeGrafter"/>
</dbReference>
<dbReference type="InterPro" id="IPR036271">
    <property type="entry name" value="Tet_transcr_reg_TetR-rel_C_sf"/>
</dbReference>
<dbReference type="Gene3D" id="1.10.357.10">
    <property type="entry name" value="Tetracycline Repressor, domain 2"/>
    <property type="match status" value="1"/>
</dbReference>
<sequence length="208" mass="22458">MNGRVQVQHRISKRQQILDVAFTVFARRGYARASVQEIADEAKVAKPTVYNHFGDKETLFRGAMAAAADGVAADSLDAIEPLRDAGADVRETLGTAASRLLRICSGERSHALRSLAHAELATFPELAVAMQERTSAHLIEALADRFAHLVLSGALRSCDPARAAEHFLALLIGPLESRSRLGTRTLPEDELDAIAESGVDTFVRAYGP</sequence>
<dbReference type="InterPro" id="IPR050109">
    <property type="entry name" value="HTH-type_TetR-like_transc_reg"/>
</dbReference>
<dbReference type="PRINTS" id="PR00455">
    <property type="entry name" value="HTHTETR"/>
</dbReference>
<dbReference type="PATRIC" id="fig|1238180.3.peg.1020"/>
<reference evidence="7 9" key="2">
    <citation type="submission" date="2017-02" db="EMBL/GenBank/DDBJ databases">
        <title>Amycolatopsis azurea DSM 43854 draft genome.</title>
        <authorList>
            <person name="Mayilraj S."/>
        </authorList>
    </citation>
    <scope>NUCLEOTIDE SEQUENCE [LARGE SCALE GENOMIC DNA]</scope>
    <source>
        <strain evidence="7 9">DSM 43854</strain>
    </source>
</reference>
<keyword evidence="1" id="KW-0805">Transcription regulation</keyword>
<dbReference type="InterPro" id="IPR001647">
    <property type="entry name" value="HTH_TetR"/>
</dbReference>
<protein>
    <submittedName>
        <fullName evidence="7">TetR family transcriptional regulator</fullName>
    </submittedName>
    <submittedName>
        <fullName evidence="6">Transcriptional regulator, TetR family</fullName>
    </submittedName>
</protein>
<dbReference type="PROSITE" id="PS01081">
    <property type="entry name" value="HTH_TETR_1"/>
    <property type="match status" value="1"/>
</dbReference>
<dbReference type="InterPro" id="IPR009057">
    <property type="entry name" value="Homeodomain-like_sf"/>
</dbReference>
<gene>
    <name evidence="7" type="ORF">B0293_36835</name>
    <name evidence="6" type="ORF">C791_5035</name>
</gene>
<evidence type="ECO:0000256" key="4">
    <source>
        <dbReference type="PROSITE-ProRule" id="PRU00335"/>
    </source>
</evidence>
<dbReference type="SUPFAM" id="SSF46689">
    <property type="entry name" value="Homeodomain-like"/>
    <property type="match status" value="1"/>
</dbReference>
<keyword evidence="3" id="KW-0804">Transcription</keyword>
<evidence type="ECO:0000256" key="1">
    <source>
        <dbReference type="ARBA" id="ARBA00023015"/>
    </source>
</evidence>
<dbReference type="GO" id="GO:0003700">
    <property type="term" value="F:DNA-binding transcription factor activity"/>
    <property type="evidence" value="ECO:0007669"/>
    <property type="project" value="TreeGrafter"/>
</dbReference>
<name>M2P2D0_9PSEU</name>
<dbReference type="PROSITE" id="PS50977">
    <property type="entry name" value="HTH_TETR_2"/>
    <property type="match status" value="1"/>
</dbReference>
<keyword evidence="9" id="KW-1185">Reference proteome</keyword>
<keyword evidence="2 4" id="KW-0238">DNA-binding</keyword>
<feature type="DNA-binding region" description="H-T-H motif" evidence="4">
    <location>
        <begin position="34"/>
        <end position="53"/>
    </location>
</feature>
<evidence type="ECO:0000256" key="2">
    <source>
        <dbReference type="ARBA" id="ARBA00023125"/>
    </source>
</evidence>
<comment type="caution">
    <text evidence="6">The sequence shown here is derived from an EMBL/GenBank/DDBJ whole genome shotgun (WGS) entry which is preliminary data.</text>
</comment>
<organism evidence="6 8">
    <name type="scientific">Amycolatopsis azurea DSM 43854</name>
    <dbReference type="NCBI Taxonomy" id="1238180"/>
    <lineage>
        <taxon>Bacteria</taxon>
        <taxon>Bacillati</taxon>
        <taxon>Actinomycetota</taxon>
        <taxon>Actinomycetes</taxon>
        <taxon>Pseudonocardiales</taxon>
        <taxon>Pseudonocardiaceae</taxon>
        <taxon>Amycolatopsis</taxon>
    </lineage>
</organism>
<dbReference type="PANTHER" id="PTHR30055">
    <property type="entry name" value="HTH-TYPE TRANSCRIPTIONAL REGULATOR RUTR"/>
    <property type="match status" value="1"/>
</dbReference>
<evidence type="ECO:0000259" key="5">
    <source>
        <dbReference type="PROSITE" id="PS50977"/>
    </source>
</evidence>
<proteinExistence type="predicted"/>
<dbReference type="EMBL" id="ANMG01000005">
    <property type="protein sequence ID" value="EMD29294.1"/>
    <property type="molecule type" value="Genomic_DNA"/>
</dbReference>
<dbReference type="EMBL" id="MUXN01000027">
    <property type="protein sequence ID" value="OOC01876.1"/>
    <property type="molecule type" value="Genomic_DNA"/>
</dbReference>
<dbReference type="InterPro" id="IPR039536">
    <property type="entry name" value="TetR_C_Proteobacteria"/>
</dbReference>
<dbReference type="AlphaFoldDB" id="M2P2D0"/>
<dbReference type="Proteomes" id="UP000014137">
    <property type="component" value="Unassembled WGS sequence"/>
</dbReference>
<dbReference type="Pfam" id="PF00440">
    <property type="entry name" value="TetR_N"/>
    <property type="match status" value="1"/>
</dbReference>